<reference evidence="1 2" key="1">
    <citation type="submission" date="2014-06" db="EMBL/GenBank/DDBJ databases">
        <title>Evolutionary Origins and Diversification of the Mycorrhizal Mutualists.</title>
        <authorList>
            <consortium name="DOE Joint Genome Institute"/>
            <consortium name="Mycorrhizal Genomics Consortium"/>
            <person name="Kohler A."/>
            <person name="Kuo A."/>
            <person name="Nagy L.G."/>
            <person name="Floudas D."/>
            <person name="Copeland A."/>
            <person name="Barry K.W."/>
            <person name="Cichocki N."/>
            <person name="Veneault-Fourrey C."/>
            <person name="LaButti K."/>
            <person name="Lindquist E.A."/>
            <person name="Lipzen A."/>
            <person name="Lundell T."/>
            <person name="Morin E."/>
            <person name="Murat C."/>
            <person name="Riley R."/>
            <person name="Ohm R."/>
            <person name="Sun H."/>
            <person name="Tunlid A."/>
            <person name="Henrissat B."/>
            <person name="Grigoriev I.V."/>
            <person name="Hibbett D.S."/>
            <person name="Martin F."/>
        </authorList>
    </citation>
    <scope>NUCLEOTIDE SEQUENCE [LARGE SCALE GENOMIC DNA]</scope>
    <source>
        <strain evidence="1 2">FD-325 SS-3</strain>
    </source>
</reference>
<dbReference type="AlphaFoldDB" id="A0A0C9T402"/>
<gene>
    <name evidence="1" type="ORF">PLICRDRAFT_179743</name>
</gene>
<dbReference type="HOGENOM" id="CLU_1482594_0_0_1"/>
<proteinExistence type="predicted"/>
<keyword evidence="2" id="KW-1185">Reference proteome</keyword>
<sequence length="182" mass="20577">MPKGKKKGLSQEQRKESHRAACAKYYLKNRRARISDVKARNERKRDQGCLCRGSHRDPFCGICSTPEPRACDTSSAFTMASSSRVVIQAVESWCAARESGACWLAALDLDYRDAADAGIEDAWVSDLEEEIAEGKRLLEGFVQWQVGRQIDLRQLHAYRISQLLGQLHVGIARREDYLALFM</sequence>
<organism evidence="1 2">
    <name type="scientific">Plicaturopsis crispa FD-325 SS-3</name>
    <dbReference type="NCBI Taxonomy" id="944288"/>
    <lineage>
        <taxon>Eukaryota</taxon>
        <taxon>Fungi</taxon>
        <taxon>Dikarya</taxon>
        <taxon>Basidiomycota</taxon>
        <taxon>Agaricomycotina</taxon>
        <taxon>Agaricomycetes</taxon>
        <taxon>Agaricomycetidae</taxon>
        <taxon>Amylocorticiales</taxon>
        <taxon>Amylocorticiaceae</taxon>
        <taxon>Plicatura</taxon>
        <taxon>Plicaturopsis crispa</taxon>
    </lineage>
</organism>
<protein>
    <submittedName>
        <fullName evidence="1">Uncharacterized protein</fullName>
    </submittedName>
</protein>
<evidence type="ECO:0000313" key="1">
    <source>
        <dbReference type="EMBL" id="KII84059.1"/>
    </source>
</evidence>
<dbReference type="EMBL" id="KN832572">
    <property type="protein sequence ID" value="KII84059.1"/>
    <property type="molecule type" value="Genomic_DNA"/>
</dbReference>
<name>A0A0C9T402_PLICR</name>
<accession>A0A0C9T402</accession>
<dbReference type="Proteomes" id="UP000053263">
    <property type="component" value="Unassembled WGS sequence"/>
</dbReference>
<evidence type="ECO:0000313" key="2">
    <source>
        <dbReference type="Proteomes" id="UP000053263"/>
    </source>
</evidence>